<name>A0A2S5AA30_9SPHI</name>
<dbReference type="InterPro" id="IPR051016">
    <property type="entry name" value="Diverse_Substrate_AcTransf"/>
</dbReference>
<dbReference type="SUPFAM" id="SSF55729">
    <property type="entry name" value="Acyl-CoA N-acyltransferases (Nat)"/>
    <property type="match status" value="1"/>
</dbReference>
<dbReference type="PANTHER" id="PTHR10545:SF29">
    <property type="entry name" value="GH14572P-RELATED"/>
    <property type="match status" value="1"/>
</dbReference>
<keyword evidence="5" id="KW-1185">Reference proteome</keyword>
<dbReference type="OrthoDB" id="9805924at2"/>
<evidence type="ECO:0000313" key="5">
    <source>
        <dbReference type="Proteomes" id="UP000236893"/>
    </source>
</evidence>
<protein>
    <submittedName>
        <fullName evidence="4">N-acetyltransferase</fullName>
    </submittedName>
</protein>
<dbReference type="InterPro" id="IPR016181">
    <property type="entry name" value="Acyl_CoA_acyltransferase"/>
</dbReference>
<dbReference type="CDD" id="cd04301">
    <property type="entry name" value="NAT_SF"/>
    <property type="match status" value="1"/>
</dbReference>
<dbReference type="InterPro" id="IPR000182">
    <property type="entry name" value="GNAT_dom"/>
</dbReference>
<keyword evidence="1 4" id="KW-0808">Transferase</keyword>
<evidence type="ECO:0000259" key="3">
    <source>
        <dbReference type="PROSITE" id="PS51186"/>
    </source>
</evidence>
<dbReference type="GO" id="GO:0008080">
    <property type="term" value="F:N-acetyltransferase activity"/>
    <property type="evidence" value="ECO:0007669"/>
    <property type="project" value="TreeGrafter"/>
</dbReference>
<dbReference type="PROSITE" id="PS51186">
    <property type="entry name" value="GNAT"/>
    <property type="match status" value="1"/>
</dbReference>
<evidence type="ECO:0000256" key="2">
    <source>
        <dbReference type="ARBA" id="ARBA00023315"/>
    </source>
</evidence>
<reference evidence="4 5" key="1">
    <citation type="submission" date="2018-01" db="EMBL/GenBank/DDBJ databases">
        <authorList>
            <person name="Gaut B.S."/>
            <person name="Morton B.R."/>
            <person name="Clegg M.T."/>
            <person name="Duvall M.R."/>
        </authorList>
    </citation>
    <scope>NUCLEOTIDE SEQUENCE [LARGE SCALE GENOMIC DNA]</scope>
    <source>
        <strain evidence="4 5">HR-AV</strain>
    </source>
</reference>
<dbReference type="Proteomes" id="UP000236893">
    <property type="component" value="Unassembled WGS sequence"/>
</dbReference>
<dbReference type="Pfam" id="PF00583">
    <property type="entry name" value="Acetyltransf_1"/>
    <property type="match status" value="1"/>
</dbReference>
<keyword evidence="2" id="KW-0012">Acyltransferase</keyword>
<proteinExistence type="predicted"/>
<organism evidence="4 5">
    <name type="scientific">Solitalea longa</name>
    <dbReference type="NCBI Taxonomy" id="2079460"/>
    <lineage>
        <taxon>Bacteria</taxon>
        <taxon>Pseudomonadati</taxon>
        <taxon>Bacteroidota</taxon>
        <taxon>Sphingobacteriia</taxon>
        <taxon>Sphingobacteriales</taxon>
        <taxon>Sphingobacteriaceae</taxon>
        <taxon>Solitalea</taxon>
    </lineage>
</organism>
<dbReference type="EMBL" id="PQVF01000001">
    <property type="protein sequence ID" value="POY39374.1"/>
    <property type="molecule type" value="Genomic_DNA"/>
</dbReference>
<dbReference type="PANTHER" id="PTHR10545">
    <property type="entry name" value="DIAMINE N-ACETYLTRANSFERASE"/>
    <property type="match status" value="1"/>
</dbReference>
<dbReference type="RefSeq" id="WP_103787477.1">
    <property type="nucleotide sequence ID" value="NZ_PQVF01000001.1"/>
</dbReference>
<accession>A0A2S5AA30</accession>
<evidence type="ECO:0000313" key="4">
    <source>
        <dbReference type="EMBL" id="POY39374.1"/>
    </source>
</evidence>
<dbReference type="AlphaFoldDB" id="A0A2S5AA30"/>
<feature type="domain" description="N-acetyltransferase" evidence="3">
    <location>
        <begin position="3"/>
        <end position="149"/>
    </location>
</feature>
<dbReference type="Gene3D" id="3.40.630.30">
    <property type="match status" value="1"/>
</dbReference>
<sequence length="149" mass="17269">MEYLIRPVEEKDLDQLVLLCERHAAYEQAVYSSVGKSEKLQKALFSENPKLFCLVVESSEELVGYSTYTFDFSTWDAALFLHMDCLYLDPVFRGAGIGVVILEILKKIAIEKECINIQWQTPLFNDRAIKFYKRLGAIEKEKMRFSLEV</sequence>
<gene>
    <name evidence="4" type="ORF">C3K47_02430</name>
</gene>
<evidence type="ECO:0000256" key="1">
    <source>
        <dbReference type="ARBA" id="ARBA00022679"/>
    </source>
</evidence>
<comment type="caution">
    <text evidence="4">The sequence shown here is derived from an EMBL/GenBank/DDBJ whole genome shotgun (WGS) entry which is preliminary data.</text>
</comment>